<dbReference type="PANTHER" id="PTHR43248:SF29">
    <property type="entry name" value="TRIPEPTIDYL AMINOPEPTIDASE"/>
    <property type="match status" value="1"/>
</dbReference>
<dbReference type="Pfam" id="PF00561">
    <property type="entry name" value="Abhydrolase_1"/>
    <property type="match status" value="1"/>
</dbReference>
<gene>
    <name evidence="6" type="ORF">STRAU_1952</name>
</gene>
<keyword evidence="3" id="KW-0378">Hydrolase</keyword>
<keyword evidence="2" id="KW-0732">Signal</keyword>
<evidence type="ECO:0000313" key="6">
    <source>
        <dbReference type="EMBL" id="EPH45051.1"/>
    </source>
</evidence>
<comment type="caution">
    <text evidence="6">The sequence shown here is derived from an EMBL/GenBank/DDBJ whole genome shotgun (WGS) entry which is preliminary data.</text>
</comment>
<dbReference type="PANTHER" id="PTHR43248">
    <property type="entry name" value="2-SUCCINYL-6-HYDROXY-2,4-CYCLOHEXADIENE-1-CARBOXYLATE SYNTHASE"/>
    <property type="match status" value="1"/>
</dbReference>
<organism evidence="6 7">
    <name type="scientific">Streptomyces aurantiacus JA 4570</name>
    <dbReference type="NCBI Taxonomy" id="1286094"/>
    <lineage>
        <taxon>Bacteria</taxon>
        <taxon>Bacillati</taxon>
        <taxon>Actinomycetota</taxon>
        <taxon>Actinomycetes</taxon>
        <taxon>Kitasatosporales</taxon>
        <taxon>Streptomycetaceae</taxon>
        <taxon>Streptomyces</taxon>
        <taxon>Streptomyces aurantiacus group</taxon>
    </lineage>
</organism>
<evidence type="ECO:0000256" key="3">
    <source>
        <dbReference type="ARBA" id="ARBA00022801"/>
    </source>
</evidence>
<feature type="domain" description="AB hydrolase-1" evidence="4">
    <location>
        <begin position="31"/>
        <end position="228"/>
    </location>
</feature>
<dbReference type="InterPro" id="IPR013595">
    <property type="entry name" value="Pept_S33_TAP-like_C"/>
</dbReference>
<dbReference type="AlphaFoldDB" id="S3ZNH2"/>
<dbReference type="InterPro" id="IPR051601">
    <property type="entry name" value="Serine_prot/Carboxylest_S33"/>
</dbReference>
<evidence type="ECO:0000256" key="1">
    <source>
        <dbReference type="ARBA" id="ARBA00010088"/>
    </source>
</evidence>
<dbReference type="Gene3D" id="3.40.50.1820">
    <property type="entry name" value="alpha/beta hydrolase"/>
    <property type="match status" value="1"/>
</dbReference>
<evidence type="ECO:0000259" key="4">
    <source>
        <dbReference type="Pfam" id="PF00561"/>
    </source>
</evidence>
<protein>
    <submittedName>
        <fullName evidence="6">Putative Carboxylesterase A</fullName>
    </submittedName>
</protein>
<reference evidence="6 7" key="1">
    <citation type="submission" date="2013-02" db="EMBL/GenBank/DDBJ databases">
        <title>Draft Genome Sequence of Streptomyces aurantiacus, Which Produces Setomimycin.</title>
        <authorList>
            <person name="Gruening B.A."/>
            <person name="Praeg A."/>
            <person name="Erxleben A."/>
            <person name="Guenther S."/>
            <person name="Mueller M."/>
        </authorList>
    </citation>
    <scope>NUCLEOTIDE SEQUENCE [LARGE SCALE GENOMIC DNA]</scope>
    <source>
        <strain evidence="6 7">JA 4570</strain>
    </source>
</reference>
<dbReference type="PATRIC" id="fig|1286094.4.peg.1931"/>
<sequence length="437" mass="48343">MPVDWGKPDGERFDLRLARRKATDPGARVGAMVFGPGGPGDSGVERIVGKGNMRRFSDNLRSRFDIVSFDPRGVGISNPIRCTQERLGRRPPTVIKSQAAFDATVKYNRDLREDCRRNTEKGLFDHVDTLSMVKDLDAIRAALGERSLTFHGSSYGTLLGEQYAERYPKRIRALALESVVDHSLGTRKFLATSAATLQDSFDEFVAWCGRTKSCALHGSDVRALWANLLDRAERGELWHNGTVLAPFDLNVLVMKRLYDPEWARLAKFLQELSESKAGTERVVAEGDGGKPEPALGANPFEIFCQDWSLPVRDYEDYARELRRVAKIAPDMKYPRALMSLSACLGAPAPDNPQHRLKVRNSRPILLTNSLHDPATGYDWATNVAGQLGRNAVLHTYQGWGHGTYSSSPCAQKTVDDYLISLKVPARGASCPAVEPTG</sequence>
<evidence type="ECO:0000256" key="2">
    <source>
        <dbReference type="ARBA" id="ARBA00022729"/>
    </source>
</evidence>
<comment type="similarity">
    <text evidence="1">Belongs to the peptidase S33 family.</text>
</comment>
<dbReference type="GO" id="GO:0016787">
    <property type="term" value="F:hydrolase activity"/>
    <property type="evidence" value="ECO:0007669"/>
    <property type="project" value="UniProtKB-KW"/>
</dbReference>
<dbReference type="EMBL" id="AOPZ01000069">
    <property type="protein sequence ID" value="EPH45051.1"/>
    <property type="molecule type" value="Genomic_DNA"/>
</dbReference>
<dbReference type="InterPro" id="IPR029058">
    <property type="entry name" value="AB_hydrolase_fold"/>
</dbReference>
<proteinExistence type="inferred from homology"/>
<evidence type="ECO:0000313" key="7">
    <source>
        <dbReference type="Proteomes" id="UP000014629"/>
    </source>
</evidence>
<accession>S3ZNH2</accession>
<dbReference type="Pfam" id="PF08386">
    <property type="entry name" value="Abhydrolase_4"/>
    <property type="match status" value="1"/>
</dbReference>
<keyword evidence="7" id="KW-1185">Reference proteome</keyword>
<dbReference type="InterPro" id="IPR000073">
    <property type="entry name" value="AB_hydrolase_1"/>
</dbReference>
<name>S3ZNH2_9ACTN</name>
<dbReference type="Proteomes" id="UP000014629">
    <property type="component" value="Unassembled WGS sequence"/>
</dbReference>
<dbReference type="SUPFAM" id="SSF53474">
    <property type="entry name" value="alpha/beta-Hydrolases"/>
    <property type="match status" value="1"/>
</dbReference>
<feature type="domain" description="Peptidase S33 tripeptidyl aminopeptidase-like C-terminal" evidence="5">
    <location>
        <begin position="340"/>
        <end position="430"/>
    </location>
</feature>
<evidence type="ECO:0000259" key="5">
    <source>
        <dbReference type="Pfam" id="PF08386"/>
    </source>
</evidence>